<gene>
    <name evidence="1" type="ordered locus">Curi_c14620</name>
</gene>
<evidence type="ECO:0000313" key="1">
    <source>
        <dbReference type="EMBL" id="AFS78472.1"/>
    </source>
</evidence>
<accession>K0B0A1</accession>
<organism evidence="1 2">
    <name type="scientific">Gottschalkia acidurici (strain ATCC 7906 / DSM 604 / BCRC 14475 / CIP 104303 / KCTC 5404 / NCIMB 10678 / 9a)</name>
    <name type="common">Clostridium acidurici</name>
    <dbReference type="NCBI Taxonomy" id="1128398"/>
    <lineage>
        <taxon>Bacteria</taxon>
        <taxon>Bacillati</taxon>
        <taxon>Bacillota</taxon>
        <taxon>Tissierellia</taxon>
        <taxon>Tissierellales</taxon>
        <taxon>Gottschalkiaceae</taxon>
        <taxon>Gottschalkia</taxon>
    </lineage>
</organism>
<dbReference type="Proteomes" id="UP000006094">
    <property type="component" value="Chromosome"/>
</dbReference>
<dbReference type="KEGG" id="cad:Curi_c14620"/>
<reference evidence="1 2" key="1">
    <citation type="journal article" date="2012" name="PLoS ONE">
        <title>The purine-utilizing bacterium Clostridium acidurici 9a: a genome-guided metabolic reconsideration.</title>
        <authorList>
            <person name="Hartwich K."/>
            <person name="Poehlein A."/>
            <person name="Daniel R."/>
        </authorList>
    </citation>
    <scope>NUCLEOTIDE SEQUENCE [LARGE SCALE GENOMIC DNA]</scope>
    <source>
        <strain evidence="2">ATCC 7906 / DSM 604 / BCRC 14475 / CIP 104303 / KCTC 5404 / NCIMB 10678 / 9a</strain>
    </source>
</reference>
<evidence type="ECO:0000313" key="2">
    <source>
        <dbReference type="Proteomes" id="UP000006094"/>
    </source>
</evidence>
<dbReference type="RefSeq" id="WP_014967609.1">
    <property type="nucleotide sequence ID" value="NC_018664.1"/>
</dbReference>
<protein>
    <submittedName>
        <fullName evidence="1">Uncharacterized protein</fullName>
    </submittedName>
</protein>
<sequence length="56" mass="6692">MNYPLEIKAIKEVDKGTDLITTIPNKCLKYDMERYKQVKKTYADIRLNDERKITIE</sequence>
<proteinExistence type="predicted"/>
<dbReference type="HOGENOM" id="CLU_3005903_0_0_9"/>
<name>K0B0A1_GOTA9</name>
<dbReference type="EMBL" id="CP003326">
    <property type="protein sequence ID" value="AFS78472.1"/>
    <property type="molecule type" value="Genomic_DNA"/>
</dbReference>
<dbReference type="AlphaFoldDB" id="K0B0A1"/>
<keyword evidence="2" id="KW-1185">Reference proteome</keyword>